<dbReference type="InterPro" id="IPR017441">
    <property type="entry name" value="Protein_kinase_ATP_BS"/>
</dbReference>
<evidence type="ECO:0000256" key="10">
    <source>
        <dbReference type="ARBA" id="ARBA00023136"/>
    </source>
</evidence>
<dbReference type="SMART" id="SM00220">
    <property type="entry name" value="S_TKc"/>
    <property type="match status" value="1"/>
</dbReference>
<keyword evidence="5 15" id="KW-0812">Transmembrane</keyword>
<evidence type="ECO:0000256" key="3">
    <source>
        <dbReference type="ARBA" id="ARBA00022553"/>
    </source>
</evidence>
<comment type="subcellular location">
    <subcellularLocation>
        <location evidence="1">Membrane</location>
        <topology evidence="1">Single-pass membrane protein</topology>
    </subcellularLocation>
</comment>
<dbReference type="EMBL" id="JAGKQH010000005">
    <property type="protein sequence ID" value="KAG6599166.1"/>
    <property type="molecule type" value="Genomic_DNA"/>
</dbReference>
<feature type="binding site" evidence="13">
    <location>
        <position position="185"/>
    </location>
    <ligand>
        <name>ATP</name>
        <dbReference type="ChEBI" id="CHEBI:30616"/>
    </ligand>
</feature>
<dbReference type="InterPro" id="IPR008271">
    <property type="entry name" value="Ser/Thr_kinase_AS"/>
</dbReference>
<dbReference type="GO" id="GO:0004674">
    <property type="term" value="F:protein serine/threonine kinase activity"/>
    <property type="evidence" value="ECO:0007669"/>
    <property type="project" value="UniProtKB-KW"/>
</dbReference>
<comment type="similarity">
    <text evidence="14">Belongs to the protein kinase superfamily.</text>
</comment>
<keyword evidence="7 17" id="KW-0418">Kinase</keyword>
<dbReference type="FunFam" id="3.30.200.20:FF:000178">
    <property type="entry name" value="serine/threonine-protein kinase PBS1-like"/>
    <property type="match status" value="1"/>
</dbReference>
<protein>
    <recommendedName>
        <fullName evidence="2">non-specific serine/threonine protein kinase</fullName>
        <ecNumber evidence="2">2.7.11.1</ecNumber>
    </recommendedName>
</protein>
<evidence type="ECO:0000313" key="17">
    <source>
        <dbReference type="EMBL" id="KAG6599166.1"/>
    </source>
</evidence>
<name>A0AAV6NL10_9ROSI</name>
<evidence type="ECO:0000256" key="15">
    <source>
        <dbReference type="SAM" id="Phobius"/>
    </source>
</evidence>
<sequence>MYEMGNDLNQELSKTTSILGLKVWEVIGIGVGLFIISILCILSFFLTSRNKNSRTSSSAANANTNTLCPLTQIPSHSKDIKAVHITTYSTESGSSFPPLSYGYGSQSGDEGSSGTVTTTTMNRRSTSPLSGLLEMSRLGWGYWFTLRELDLATNLFSEENLIGEGGYGVVYKGRLLNGISVAVKKIFNGQGQAEMEFRVEVEAIGHVRHKNLVRLLGYCIEGTDRMLVYEYINNGSLELWLHEGMGENRYLTWEARMKIMLGTAKGLAYLHEAIEPKVVHRDIKASNILIDENFNAKVSDFGLAKLMEVGKTHVTTRVMGTFGY</sequence>
<evidence type="ECO:0000256" key="14">
    <source>
        <dbReference type="RuleBase" id="RU000304"/>
    </source>
</evidence>
<accession>A0AAV6NL10</accession>
<evidence type="ECO:0000256" key="11">
    <source>
        <dbReference type="ARBA" id="ARBA00047899"/>
    </source>
</evidence>
<dbReference type="InterPro" id="IPR052232">
    <property type="entry name" value="RLK_Ser/Thr-Kinase"/>
</dbReference>
<keyword evidence="4" id="KW-0808">Transferase</keyword>
<reference evidence="17 18" key="1">
    <citation type="journal article" date="2021" name="Hortic Res">
        <title>The domestication of Cucurbita argyrosperma as revealed by the genome of its wild relative.</title>
        <authorList>
            <person name="Barrera-Redondo J."/>
            <person name="Sanchez-de la Vega G."/>
            <person name="Aguirre-Liguori J.A."/>
            <person name="Castellanos-Morales G."/>
            <person name="Gutierrez-Guerrero Y.T."/>
            <person name="Aguirre-Dugua X."/>
            <person name="Aguirre-Planter E."/>
            <person name="Tenaillon M.I."/>
            <person name="Lira-Saade R."/>
            <person name="Eguiarte L.E."/>
        </authorList>
    </citation>
    <scope>NUCLEOTIDE SEQUENCE [LARGE SCALE GENOMIC DNA]</scope>
    <source>
        <strain evidence="17">JBR-2021</strain>
    </source>
</reference>
<evidence type="ECO:0000256" key="13">
    <source>
        <dbReference type="PROSITE-ProRule" id="PRU10141"/>
    </source>
</evidence>
<dbReference type="PROSITE" id="PS00107">
    <property type="entry name" value="PROTEIN_KINASE_ATP"/>
    <property type="match status" value="1"/>
</dbReference>
<evidence type="ECO:0000256" key="5">
    <source>
        <dbReference type="ARBA" id="ARBA00022692"/>
    </source>
</evidence>
<evidence type="ECO:0000256" key="4">
    <source>
        <dbReference type="ARBA" id="ARBA00022679"/>
    </source>
</evidence>
<dbReference type="PANTHER" id="PTHR47984:SF14">
    <property type="entry name" value="OS01G0323000 PROTEIN"/>
    <property type="match status" value="1"/>
</dbReference>
<gene>
    <name evidence="17" type="ORF">SDJN03_08944</name>
</gene>
<evidence type="ECO:0000313" key="18">
    <source>
        <dbReference type="Proteomes" id="UP000685013"/>
    </source>
</evidence>
<evidence type="ECO:0000256" key="9">
    <source>
        <dbReference type="ARBA" id="ARBA00022989"/>
    </source>
</evidence>
<feature type="transmembrane region" description="Helical" evidence="15">
    <location>
        <begin position="26"/>
        <end position="46"/>
    </location>
</feature>
<evidence type="ECO:0000256" key="12">
    <source>
        <dbReference type="ARBA" id="ARBA00048679"/>
    </source>
</evidence>
<dbReference type="InterPro" id="IPR000719">
    <property type="entry name" value="Prot_kinase_dom"/>
</dbReference>
<proteinExistence type="inferred from homology"/>
<keyword evidence="9 15" id="KW-1133">Transmembrane helix</keyword>
<keyword evidence="14" id="KW-0723">Serine/threonine-protein kinase</keyword>
<evidence type="ECO:0000259" key="16">
    <source>
        <dbReference type="PROSITE" id="PS50011"/>
    </source>
</evidence>
<feature type="non-terminal residue" evidence="17">
    <location>
        <position position="1"/>
    </location>
</feature>
<keyword evidence="6 13" id="KW-0547">Nucleotide-binding</keyword>
<comment type="catalytic activity">
    <reaction evidence="12">
        <text>L-seryl-[protein] + ATP = O-phospho-L-seryl-[protein] + ADP + H(+)</text>
        <dbReference type="Rhea" id="RHEA:17989"/>
        <dbReference type="Rhea" id="RHEA-COMP:9863"/>
        <dbReference type="Rhea" id="RHEA-COMP:11604"/>
        <dbReference type="ChEBI" id="CHEBI:15378"/>
        <dbReference type="ChEBI" id="CHEBI:29999"/>
        <dbReference type="ChEBI" id="CHEBI:30616"/>
        <dbReference type="ChEBI" id="CHEBI:83421"/>
        <dbReference type="ChEBI" id="CHEBI:456216"/>
        <dbReference type="EC" id="2.7.11.1"/>
    </reaction>
</comment>
<feature type="domain" description="Protein kinase" evidence="16">
    <location>
        <begin position="156"/>
        <end position="324"/>
    </location>
</feature>
<keyword evidence="3" id="KW-0597">Phosphoprotein</keyword>
<evidence type="ECO:0000256" key="7">
    <source>
        <dbReference type="ARBA" id="ARBA00022777"/>
    </source>
</evidence>
<evidence type="ECO:0000256" key="2">
    <source>
        <dbReference type="ARBA" id="ARBA00012513"/>
    </source>
</evidence>
<comment type="catalytic activity">
    <reaction evidence="11">
        <text>L-threonyl-[protein] + ATP = O-phospho-L-threonyl-[protein] + ADP + H(+)</text>
        <dbReference type="Rhea" id="RHEA:46608"/>
        <dbReference type="Rhea" id="RHEA-COMP:11060"/>
        <dbReference type="Rhea" id="RHEA-COMP:11605"/>
        <dbReference type="ChEBI" id="CHEBI:15378"/>
        <dbReference type="ChEBI" id="CHEBI:30013"/>
        <dbReference type="ChEBI" id="CHEBI:30616"/>
        <dbReference type="ChEBI" id="CHEBI:61977"/>
        <dbReference type="ChEBI" id="CHEBI:456216"/>
        <dbReference type="EC" id="2.7.11.1"/>
    </reaction>
</comment>
<dbReference type="GO" id="GO:0016020">
    <property type="term" value="C:membrane"/>
    <property type="evidence" value="ECO:0007669"/>
    <property type="project" value="UniProtKB-SubCell"/>
</dbReference>
<comment type="caution">
    <text evidence="17">The sequence shown here is derived from an EMBL/GenBank/DDBJ whole genome shotgun (WGS) entry which is preliminary data.</text>
</comment>
<dbReference type="EC" id="2.7.11.1" evidence="2"/>
<dbReference type="PANTHER" id="PTHR47984">
    <property type="entry name" value="OS01G0323000 PROTEIN"/>
    <property type="match status" value="1"/>
</dbReference>
<dbReference type="PROSITE" id="PS00108">
    <property type="entry name" value="PROTEIN_KINASE_ST"/>
    <property type="match status" value="1"/>
</dbReference>
<dbReference type="FunFam" id="1.10.510.10:FF:001424">
    <property type="entry name" value="Protein kinase superfamily protein"/>
    <property type="match status" value="1"/>
</dbReference>
<keyword evidence="18" id="KW-1185">Reference proteome</keyword>
<dbReference type="Proteomes" id="UP000685013">
    <property type="component" value="Chromosome 5"/>
</dbReference>
<organism evidence="17 18">
    <name type="scientific">Cucurbita argyrosperma subsp. sororia</name>
    <dbReference type="NCBI Taxonomy" id="37648"/>
    <lineage>
        <taxon>Eukaryota</taxon>
        <taxon>Viridiplantae</taxon>
        <taxon>Streptophyta</taxon>
        <taxon>Embryophyta</taxon>
        <taxon>Tracheophyta</taxon>
        <taxon>Spermatophyta</taxon>
        <taxon>Magnoliopsida</taxon>
        <taxon>eudicotyledons</taxon>
        <taxon>Gunneridae</taxon>
        <taxon>Pentapetalae</taxon>
        <taxon>rosids</taxon>
        <taxon>fabids</taxon>
        <taxon>Cucurbitales</taxon>
        <taxon>Cucurbitaceae</taxon>
        <taxon>Cucurbiteae</taxon>
        <taxon>Cucurbita</taxon>
    </lineage>
</organism>
<dbReference type="AlphaFoldDB" id="A0AAV6NL10"/>
<dbReference type="GO" id="GO:0005524">
    <property type="term" value="F:ATP binding"/>
    <property type="evidence" value="ECO:0007669"/>
    <property type="project" value="UniProtKB-UniRule"/>
</dbReference>
<evidence type="ECO:0000256" key="6">
    <source>
        <dbReference type="ARBA" id="ARBA00022741"/>
    </source>
</evidence>
<evidence type="ECO:0000256" key="8">
    <source>
        <dbReference type="ARBA" id="ARBA00022840"/>
    </source>
</evidence>
<dbReference type="Pfam" id="PF00069">
    <property type="entry name" value="Pkinase"/>
    <property type="match status" value="1"/>
</dbReference>
<keyword evidence="10 15" id="KW-0472">Membrane</keyword>
<keyword evidence="17" id="KW-0675">Receptor</keyword>
<evidence type="ECO:0000256" key="1">
    <source>
        <dbReference type="ARBA" id="ARBA00004167"/>
    </source>
</evidence>
<keyword evidence="8 13" id="KW-0067">ATP-binding</keyword>
<dbReference type="PROSITE" id="PS50011">
    <property type="entry name" value="PROTEIN_KINASE_DOM"/>
    <property type="match status" value="1"/>
</dbReference>